<dbReference type="GO" id="GO:0005509">
    <property type="term" value="F:calcium ion binding"/>
    <property type="evidence" value="ECO:0007669"/>
    <property type="project" value="InterPro"/>
</dbReference>
<feature type="domain" description="EF-hand" evidence="5">
    <location>
        <begin position="109"/>
        <end position="144"/>
    </location>
</feature>
<organism evidence="6 7">
    <name type="scientific">Yoonia sediminilitoris</name>
    <dbReference type="NCBI Taxonomy" id="1286148"/>
    <lineage>
        <taxon>Bacteria</taxon>
        <taxon>Pseudomonadati</taxon>
        <taxon>Pseudomonadota</taxon>
        <taxon>Alphaproteobacteria</taxon>
        <taxon>Rhodobacterales</taxon>
        <taxon>Paracoccaceae</taxon>
        <taxon>Yoonia</taxon>
    </lineage>
</organism>
<keyword evidence="4" id="KW-0732">Signal</keyword>
<evidence type="ECO:0000256" key="1">
    <source>
        <dbReference type="ARBA" id="ARBA00022723"/>
    </source>
</evidence>
<dbReference type="Proteomes" id="UP000244523">
    <property type="component" value="Unassembled WGS sequence"/>
</dbReference>
<dbReference type="InterPro" id="IPR011992">
    <property type="entry name" value="EF-hand-dom_pair"/>
</dbReference>
<sequence>MKKTILTATVLTVLTMTAATADQRHNGLDFAALDGNGDGAISLSELQARQTARFSDADSDGDGALSIDELTASVSQQAQERHASRVARMIERLDENGDGLLQEAELAARGSERMERMFERADSDDDGLVTESEFADLRDRRGGDRGKRHDGGRGGRHGG</sequence>
<dbReference type="Pfam" id="PF13202">
    <property type="entry name" value="EF-hand_5"/>
    <property type="match status" value="3"/>
</dbReference>
<dbReference type="RefSeq" id="WP_108387464.1">
    <property type="nucleotide sequence ID" value="NZ_QBUD01000011.1"/>
</dbReference>
<feature type="compositionally biased region" description="Basic and acidic residues" evidence="3">
    <location>
        <begin position="135"/>
        <end position="153"/>
    </location>
</feature>
<dbReference type="PANTHER" id="PTHR10827">
    <property type="entry name" value="RETICULOCALBIN"/>
    <property type="match status" value="1"/>
</dbReference>
<dbReference type="OrthoDB" id="5470953at2"/>
<accession>A0A2T6KB97</accession>
<dbReference type="EMBL" id="QBUD01000011">
    <property type="protein sequence ID" value="PUB12091.1"/>
    <property type="molecule type" value="Genomic_DNA"/>
</dbReference>
<dbReference type="PROSITE" id="PS00018">
    <property type="entry name" value="EF_HAND_1"/>
    <property type="match status" value="2"/>
</dbReference>
<feature type="chain" id="PRO_5015607764" evidence="4">
    <location>
        <begin position="22"/>
        <end position="159"/>
    </location>
</feature>
<name>A0A2T6KB97_9RHOB</name>
<comment type="caution">
    <text evidence="6">The sequence shown here is derived from an EMBL/GenBank/DDBJ whole genome shotgun (WGS) entry which is preliminary data.</text>
</comment>
<feature type="domain" description="EF-hand" evidence="5">
    <location>
        <begin position="45"/>
        <end position="80"/>
    </location>
</feature>
<dbReference type="InterPro" id="IPR002048">
    <property type="entry name" value="EF_hand_dom"/>
</dbReference>
<dbReference type="SUPFAM" id="SSF47473">
    <property type="entry name" value="EF-hand"/>
    <property type="match status" value="1"/>
</dbReference>
<dbReference type="PANTHER" id="PTHR10827:SF98">
    <property type="entry name" value="45 KDA CALCIUM-BINDING PROTEIN"/>
    <property type="match status" value="1"/>
</dbReference>
<dbReference type="AlphaFoldDB" id="A0A2T6KB97"/>
<dbReference type="PROSITE" id="PS50222">
    <property type="entry name" value="EF_HAND_2"/>
    <property type="match status" value="2"/>
</dbReference>
<evidence type="ECO:0000256" key="4">
    <source>
        <dbReference type="SAM" id="SignalP"/>
    </source>
</evidence>
<protein>
    <submittedName>
        <fullName evidence="6">Ca2+-binding EF-hand superfamily protein</fullName>
    </submittedName>
</protein>
<evidence type="ECO:0000256" key="2">
    <source>
        <dbReference type="ARBA" id="ARBA00022737"/>
    </source>
</evidence>
<keyword evidence="1" id="KW-0479">Metal-binding</keyword>
<dbReference type="Gene3D" id="1.10.238.10">
    <property type="entry name" value="EF-hand"/>
    <property type="match status" value="2"/>
</dbReference>
<proteinExistence type="predicted"/>
<keyword evidence="7" id="KW-1185">Reference proteome</keyword>
<reference evidence="6 7" key="1">
    <citation type="submission" date="2018-04" db="EMBL/GenBank/DDBJ databases">
        <title>Genomic Encyclopedia of Archaeal and Bacterial Type Strains, Phase II (KMG-II): from individual species to whole genera.</title>
        <authorList>
            <person name="Goeker M."/>
        </authorList>
    </citation>
    <scope>NUCLEOTIDE SEQUENCE [LARGE SCALE GENOMIC DNA]</scope>
    <source>
        <strain evidence="6 7">DSM 29955</strain>
    </source>
</reference>
<dbReference type="InterPro" id="IPR018247">
    <property type="entry name" value="EF_Hand_1_Ca_BS"/>
</dbReference>
<evidence type="ECO:0000256" key="3">
    <source>
        <dbReference type="SAM" id="MobiDB-lite"/>
    </source>
</evidence>
<feature type="region of interest" description="Disordered" evidence="3">
    <location>
        <begin position="118"/>
        <end position="159"/>
    </location>
</feature>
<feature type="signal peptide" evidence="4">
    <location>
        <begin position="1"/>
        <end position="21"/>
    </location>
</feature>
<keyword evidence="2" id="KW-0677">Repeat</keyword>
<evidence type="ECO:0000259" key="5">
    <source>
        <dbReference type="PROSITE" id="PS50222"/>
    </source>
</evidence>
<evidence type="ECO:0000313" key="6">
    <source>
        <dbReference type="EMBL" id="PUB12091.1"/>
    </source>
</evidence>
<gene>
    <name evidence="6" type="ORF">C8N45_11168</name>
</gene>
<evidence type="ECO:0000313" key="7">
    <source>
        <dbReference type="Proteomes" id="UP000244523"/>
    </source>
</evidence>